<dbReference type="Gene3D" id="3.40.50.10330">
    <property type="entry name" value="Probable inorganic polyphosphate/atp-NAD kinase, domain 1"/>
    <property type="match status" value="1"/>
</dbReference>
<dbReference type="PANTHER" id="PTHR20275">
    <property type="entry name" value="NAD KINASE"/>
    <property type="match status" value="1"/>
</dbReference>
<evidence type="ECO:0000256" key="5">
    <source>
        <dbReference type="ARBA" id="ARBA00022840"/>
    </source>
</evidence>
<reference evidence="10 11" key="2">
    <citation type="submission" date="2019-08" db="EMBL/GenBank/DDBJ databases">
        <title>Jejuicoccus antrihumi gen. nov., sp. nov., a new member of the family Dermacoccaceae isolated from a cave.</title>
        <authorList>
            <person name="Schumann P."/>
            <person name="Kim I.S."/>
        </authorList>
    </citation>
    <scope>NUCLEOTIDE SEQUENCE [LARGE SCALE GENOMIC DNA]</scope>
    <source>
        <strain evidence="10 11">C5-26</strain>
    </source>
</reference>
<evidence type="ECO:0000256" key="3">
    <source>
        <dbReference type="ARBA" id="ARBA00022741"/>
    </source>
</evidence>
<dbReference type="GO" id="GO:0019674">
    <property type="term" value="P:NAD+ metabolic process"/>
    <property type="evidence" value="ECO:0007669"/>
    <property type="project" value="InterPro"/>
</dbReference>
<keyword evidence="5 9" id="KW-0067">ATP-binding</keyword>
<dbReference type="GO" id="GO:0006741">
    <property type="term" value="P:NADP+ biosynthetic process"/>
    <property type="evidence" value="ECO:0007669"/>
    <property type="project" value="UniProtKB-UniRule"/>
</dbReference>
<dbReference type="SUPFAM" id="SSF111331">
    <property type="entry name" value="NAD kinase/diacylglycerol kinase-like"/>
    <property type="match status" value="1"/>
</dbReference>
<dbReference type="HAMAP" id="MF_00361">
    <property type="entry name" value="NAD_kinase"/>
    <property type="match status" value="1"/>
</dbReference>
<proteinExistence type="inferred from homology"/>
<dbReference type="GO" id="GO:0005737">
    <property type="term" value="C:cytoplasm"/>
    <property type="evidence" value="ECO:0007669"/>
    <property type="project" value="UniProtKB-SubCell"/>
</dbReference>
<dbReference type="GO" id="GO:0046872">
    <property type="term" value="F:metal ion binding"/>
    <property type="evidence" value="ECO:0007669"/>
    <property type="project" value="UniProtKB-UniRule"/>
</dbReference>
<name>A0A563DXA3_9MICO</name>
<dbReference type="InterPro" id="IPR016064">
    <property type="entry name" value="NAD/diacylglycerol_kinase_sf"/>
</dbReference>
<dbReference type="Pfam" id="PF01513">
    <property type="entry name" value="NAD_kinase"/>
    <property type="match status" value="1"/>
</dbReference>
<feature type="active site" description="Proton acceptor" evidence="9">
    <location>
        <position position="73"/>
    </location>
</feature>
<comment type="caution">
    <text evidence="10">The sequence shown here is derived from an EMBL/GenBank/DDBJ whole genome shotgun (WGS) entry which is preliminary data.</text>
</comment>
<dbReference type="AlphaFoldDB" id="A0A563DXA3"/>
<evidence type="ECO:0000256" key="6">
    <source>
        <dbReference type="ARBA" id="ARBA00022857"/>
    </source>
</evidence>
<dbReference type="GO" id="GO:0051287">
    <property type="term" value="F:NAD binding"/>
    <property type="evidence" value="ECO:0007669"/>
    <property type="project" value="UniProtKB-ARBA"/>
</dbReference>
<evidence type="ECO:0000256" key="2">
    <source>
        <dbReference type="ARBA" id="ARBA00022679"/>
    </source>
</evidence>
<feature type="binding site" evidence="9">
    <location>
        <position position="158"/>
    </location>
    <ligand>
        <name>NAD(+)</name>
        <dbReference type="ChEBI" id="CHEBI:57540"/>
    </ligand>
</feature>
<accession>A0A563DXA3</accession>
<feature type="binding site" evidence="9">
    <location>
        <begin position="73"/>
        <end position="74"/>
    </location>
    <ligand>
        <name>NAD(+)</name>
        <dbReference type="ChEBI" id="CHEBI:57540"/>
    </ligand>
</feature>
<evidence type="ECO:0000313" key="10">
    <source>
        <dbReference type="EMBL" id="TWP34890.1"/>
    </source>
</evidence>
<dbReference type="RefSeq" id="WP_146318328.1">
    <property type="nucleotide sequence ID" value="NZ_VCQV01000024.1"/>
</dbReference>
<dbReference type="InterPro" id="IPR002504">
    <property type="entry name" value="NADK"/>
</dbReference>
<evidence type="ECO:0000313" key="11">
    <source>
        <dbReference type="Proteomes" id="UP000320244"/>
    </source>
</evidence>
<sequence>MSRRILLVGHPGRPEALEVAAALVTDLARHDIQVAGMPEELQSFGIAEQPNVVVVDPRDPADGCELVVVLGGDGTILRGAELGRPSGVPLLGINLGHVGFLAEAERDDIHITVDKIVERSWTVEERETLEVEVSLDGRAIWSSWALNEATVEKAARERMVSVIVEIDGRPLSTWACDGVIMATPTGSTAYAFSAGGPVVWPGVAALLLVPISAHALFARPLVLGHDAQIAVGLVPHGDGGGGVLWCDGRRTTDLPPGARIDVRRSDLPVRLARLTSAPFSGRLVAKFDLSVSGWRGTNPPRLGQE</sequence>
<keyword evidence="7 9" id="KW-0520">NAD</keyword>
<dbReference type="InterPro" id="IPR017437">
    <property type="entry name" value="ATP-NAD_kinase_PpnK-typ_C"/>
</dbReference>
<dbReference type="NCBIfam" id="NF002892">
    <property type="entry name" value="PRK03372.1"/>
    <property type="match status" value="1"/>
</dbReference>
<keyword evidence="2 9" id="KW-0808">Transferase</keyword>
<evidence type="ECO:0000256" key="1">
    <source>
        <dbReference type="ARBA" id="ARBA00022490"/>
    </source>
</evidence>
<keyword evidence="3 9" id="KW-0547">Nucleotide-binding</keyword>
<evidence type="ECO:0000256" key="7">
    <source>
        <dbReference type="ARBA" id="ARBA00023027"/>
    </source>
</evidence>
<comment type="caution">
    <text evidence="9">Lacks conserved residue(s) required for the propagation of feature annotation.</text>
</comment>
<dbReference type="PANTHER" id="PTHR20275:SF0">
    <property type="entry name" value="NAD KINASE"/>
    <property type="match status" value="1"/>
</dbReference>
<gene>
    <name evidence="9" type="primary">nadK</name>
    <name evidence="10" type="ORF">FGL98_16185</name>
</gene>
<feature type="binding site" evidence="9">
    <location>
        <begin position="147"/>
        <end position="148"/>
    </location>
    <ligand>
        <name>NAD(+)</name>
        <dbReference type="ChEBI" id="CHEBI:57540"/>
    </ligand>
</feature>
<organism evidence="10 11">
    <name type="scientific">Leekyejoonella antrihumi</name>
    <dbReference type="NCBI Taxonomy" id="1660198"/>
    <lineage>
        <taxon>Bacteria</taxon>
        <taxon>Bacillati</taxon>
        <taxon>Actinomycetota</taxon>
        <taxon>Actinomycetes</taxon>
        <taxon>Micrococcales</taxon>
        <taxon>Dermacoccaceae</taxon>
        <taxon>Leekyejoonella</taxon>
    </lineage>
</organism>
<reference evidence="10 11" key="1">
    <citation type="submission" date="2019-05" db="EMBL/GenBank/DDBJ databases">
        <authorList>
            <person name="Lee S.D."/>
        </authorList>
    </citation>
    <scope>NUCLEOTIDE SEQUENCE [LARGE SCALE GENOMIC DNA]</scope>
    <source>
        <strain evidence="10 11">C5-26</strain>
    </source>
</reference>
<comment type="similarity">
    <text evidence="9">Belongs to the NAD kinase family.</text>
</comment>
<feature type="binding site" evidence="9">
    <location>
        <position position="78"/>
    </location>
    <ligand>
        <name>NAD(+)</name>
        <dbReference type="ChEBI" id="CHEBI:57540"/>
    </ligand>
</feature>
<dbReference type="EMBL" id="VCQV01000024">
    <property type="protein sequence ID" value="TWP34890.1"/>
    <property type="molecule type" value="Genomic_DNA"/>
</dbReference>
<comment type="function">
    <text evidence="9">Involved in the regulation of the intracellular balance of NAD and NADP, and is a key enzyme in the biosynthesis of NADP. Catalyzes specifically the phosphorylation on 2'-hydroxyl of the adenosine moiety of NAD to yield NADP.</text>
</comment>
<keyword evidence="6 9" id="KW-0521">NADP</keyword>
<evidence type="ECO:0000256" key="8">
    <source>
        <dbReference type="ARBA" id="ARBA00047925"/>
    </source>
</evidence>
<protein>
    <recommendedName>
        <fullName evidence="9">NAD kinase</fullName>
        <ecNumber evidence="9">2.7.1.23</ecNumber>
    </recommendedName>
    <alternativeName>
        <fullName evidence="9">ATP-dependent NAD kinase</fullName>
    </alternativeName>
</protein>
<dbReference type="GO" id="GO:0005524">
    <property type="term" value="F:ATP binding"/>
    <property type="evidence" value="ECO:0007669"/>
    <property type="project" value="UniProtKB-KW"/>
</dbReference>
<dbReference type="InterPro" id="IPR017438">
    <property type="entry name" value="ATP-NAD_kinase_N"/>
</dbReference>
<dbReference type="GO" id="GO:0003951">
    <property type="term" value="F:NAD+ kinase activity"/>
    <property type="evidence" value="ECO:0007669"/>
    <property type="project" value="UniProtKB-UniRule"/>
</dbReference>
<dbReference type="OrthoDB" id="9774737at2"/>
<comment type="cofactor">
    <cofactor evidence="9">
        <name>a divalent metal cation</name>
        <dbReference type="ChEBI" id="CHEBI:60240"/>
    </cofactor>
</comment>
<dbReference type="Gene3D" id="2.60.200.30">
    <property type="entry name" value="Probable inorganic polyphosphate/atp-NAD kinase, domain 2"/>
    <property type="match status" value="1"/>
</dbReference>
<keyword evidence="1 9" id="KW-0963">Cytoplasm</keyword>
<feature type="binding site" evidence="9">
    <location>
        <begin position="188"/>
        <end position="193"/>
    </location>
    <ligand>
        <name>NAD(+)</name>
        <dbReference type="ChEBI" id="CHEBI:57540"/>
    </ligand>
</feature>
<comment type="subcellular location">
    <subcellularLocation>
        <location evidence="9">Cytoplasm</location>
    </subcellularLocation>
</comment>
<dbReference type="Pfam" id="PF20143">
    <property type="entry name" value="NAD_kinase_C"/>
    <property type="match status" value="1"/>
</dbReference>
<dbReference type="FunFam" id="2.60.200.30:FF:000007">
    <property type="entry name" value="NAD kinase"/>
    <property type="match status" value="1"/>
</dbReference>
<keyword evidence="11" id="KW-1185">Reference proteome</keyword>
<evidence type="ECO:0000256" key="9">
    <source>
        <dbReference type="HAMAP-Rule" id="MF_00361"/>
    </source>
</evidence>
<feature type="binding site" evidence="9">
    <location>
        <position position="177"/>
    </location>
    <ligand>
        <name>NAD(+)</name>
        <dbReference type="ChEBI" id="CHEBI:57540"/>
    </ligand>
</feature>
<comment type="catalytic activity">
    <reaction evidence="8 9">
        <text>NAD(+) + ATP = ADP + NADP(+) + H(+)</text>
        <dbReference type="Rhea" id="RHEA:18629"/>
        <dbReference type="ChEBI" id="CHEBI:15378"/>
        <dbReference type="ChEBI" id="CHEBI:30616"/>
        <dbReference type="ChEBI" id="CHEBI:57540"/>
        <dbReference type="ChEBI" id="CHEBI:58349"/>
        <dbReference type="ChEBI" id="CHEBI:456216"/>
        <dbReference type="EC" id="2.7.1.23"/>
    </reaction>
</comment>
<keyword evidence="4 9" id="KW-0418">Kinase</keyword>
<dbReference type="Proteomes" id="UP000320244">
    <property type="component" value="Unassembled WGS sequence"/>
</dbReference>
<dbReference type="EC" id="2.7.1.23" evidence="9"/>
<evidence type="ECO:0000256" key="4">
    <source>
        <dbReference type="ARBA" id="ARBA00022777"/>
    </source>
</evidence>